<dbReference type="EMBL" id="KE560603">
    <property type="protein sequence ID" value="EPZ36291.1"/>
    <property type="molecule type" value="Genomic_DNA"/>
</dbReference>
<keyword evidence="9" id="KW-1185">Reference proteome</keyword>
<evidence type="ECO:0000313" key="7">
    <source>
        <dbReference type="EMBL" id="EPZ36291.1"/>
    </source>
</evidence>
<accession>A0A075B180</accession>
<dbReference type="PANTHER" id="PTHR48094">
    <property type="entry name" value="PROTEIN/NUCLEIC ACID DEGLYCASE DJ-1-RELATED"/>
    <property type="match status" value="1"/>
</dbReference>
<dbReference type="GO" id="GO:0016740">
    <property type="term" value="F:transferase activity"/>
    <property type="evidence" value="ECO:0007669"/>
    <property type="project" value="UniProtKB-KW"/>
</dbReference>
<dbReference type="InterPro" id="IPR029062">
    <property type="entry name" value="Class_I_gatase-like"/>
</dbReference>
<evidence type="ECO:0000313" key="10">
    <source>
        <dbReference type="Proteomes" id="UP000281549"/>
    </source>
</evidence>
<dbReference type="AlphaFoldDB" id="A0A075B180"/>
<organism evidence="7 9">
    <name type="scientific">Rozella allomycis (strain CSF55)</name>
    <dbReference type="NCBI Taxonomy" id="988480"/>
    <lineage>
        <taxon>Eukaryota</taxon>
        <taxon>Fungi</taxon>
        <taxon>Fungi incertae sedis</taxon>
        <taxon>Cryptomycota</taxon>
        <taxon>Cryptomycota incertae sedis</taxon>
        <taxon>Rozella</taxon>
    </lineage>
</organism>
<reference evidence="10" key="2">
    <citation type="journal article" date="2018" name="Nat. Microbiol.">
        <title>Leveraging single-cell genomics to expand the fungal tree of life.</title>
        <authorList>
            <person name="Ahrendt S.R."/>
            <person name="Quandt C.A."/>
            <person name="Ciobanu D."/>
            <person name="Clum A."/>
            <person name="Salamov A."/>
            <person name="Andreopoulos B."/>
            <person name="Cheng J.F."/>
            <person name="Woyke T."/>
            <person name="Pelin A."/>
            <person name="Henrissat B."/>
            <person name="Reynolds N.K."/>
            <person name="Benny G.L."/>
            <person name="Smith M.E."/>
            <person name="James T.Y."/>
            <person name="Grigoriev I.V."/>
        </authorList>
    </citation>
    <scope>NUCLEOTIDE SEQUENCE [LARGE SCALE GENOMIC DNA]</scope>
    <source>
        <strain evidence="10">CSF55</strain>
    </source>
</reference>
<evidence type="ECO:0000256" key="4">
    <source>
        <dbReference type="ARBA" id="ARBA00038493"/>
    </source>
</evidence>
<dbReference type="OrthoDB" id="543156at2759"/>
<comment type="catalytic activity">
    <reaction evidence="5">
        <text>methylglyoxal + H2O = (R)-lactate + H(+)</text>
        <dbReference type="Rhea" id="RHEA:27754"/>
        <dbReference type="ChEBI" id="CHEBI:15377"/>
        <dbReference type="ChEBI" id="CHEBI:15378"/>
        <dbReference type="ChEBI" id="CHEBI:16004"/>
        <dbReference type="ChEBI" id="CHEBI:17158"/>
        <dbReference type="EC" id="4.2.1.130"/>
    </reaction>
</comment>
<dbReference type="EC" id="4.2.1.130" evidence="1"/>
<proteinExistence type="inferred from homology"/>
<evidence type="ECO:0000256" key="5">
    <source>
        <dbReference type="ARBA" id="ARBA00048082"/>
    </source>
</evidence>
<dbReference type="Proteomes" id="UP000030755">
    <property type="component" value="Unassembled WGS sequence"/>
</dbReference>
<dbReference type="GO" id="GO:0005737">
    <property type="term" value="C:cytoplasm"/>
    <property type="evidence" value="ECO:0007669"/>
    <property type="project" value="TreeGrafter"/>
</dbReference>
<evidence type="ECO:0000256" key="3">
    <source>
        <dbReference type="ARBA" id="ARBA00023239"/>
    </source>
</evidence>
<feature type="domain" description="DJ-1/PfpI" evidence="6">
    <location>
        <begin position="88"/>
        <end position="223"/>
    </location>
</feature>
<keyword evidence="3" id="KW-0456">Lyase</keyword>
<dbReference type="Pfam" id="PF01965">
    <property type="entry name" value="DJ-1_PfpI"/>
    <property type="match status" value="1"/>
</dbReference>
<protein>
    <recommendedName>
        <fullName evidence="1">D-lactate dehydratase</fullName>
        <ecNumber evidence="1">4.2.1.130</ecNumber>
    </recommendedName>
</protein>
<keyword evidence="8" id="KW-0315">Glutamine amidotransferase</keyword>
<name>A0A075B180_ROZAC</name>
<evidence type="ECO:0000256" key="1">
    <source>
        <dbReference type="ARBA" id="ARBA00013134"/>
    </source>
</evidence>
<dbReference type="HOGENOM" id="CLU_070319_1_0_1"/>
<comment type="similarity">
    <text evidence="4">Belongs to the peptidase C56 family. HSP31-like subfamily.</text>
</comment>
<dbReference type="GO" id="GO:0019243">
    <property type="term" value="P:methylglyoxal catabolic process to D-lactate via S-lactoyl-glutathione"/>
    <property type="evidence" value="ECO:0007669"/>
    <property type="project" value="TreeGrafter"/>
</dbReference>
<keyword evidence="2" id="KW-0346">Stress response</keyword>
<keyword evidence="8" id="KW-0808">Transferase</keyword>
<reference evidence="7 9" key="1">
    <citation type="journal article" date="2013" name="Curr. Biol.">
        <title>Shared signatures of parasitism and phylogenomics unite Cryptomycota and microsporidia.</title>
        <authorList>
            <person name="James T.Y."/>
            <person name="Pelin A."/>
            <person name="Bonen L."/>
            <person name="Ahrendt S."/>
            <person name="Sain D."/>
            <person name="Corradi N."/>
            <person name="Stajich J.E."/>
        </authorList>
    </citation>
    <scope>NUCLEOTIDE SEQUENCE [LARGE SCALE GENOMIC DNA]</scope>
    <source>
        <strain evidence="7">CSF55</strain>
        <strain evidence="7">CSF55</strain>
    </source>
</reference>
<dbReference type="PANTHER" id="PTHR48094:SF11">
    <property type="entry name" value="GLUTATHIONE-INDEPENDENT GLYOXALASE HSP31-RELATED"/>
    <property type="match status" value="1"/>
</dbReference>
<dbReference type="InterPro" id="IPR050325">
    <property type="entry name" value="Prot/Nucl_acid_deglycase"/>
</dbReference>
<gene>
    <name evidence="7" type="ORF">O9G_003449</name>
    <name evidence="8" type="ORF">ROZALSC1DRAFT_27875</name>
</gene>
<dbReference type="Proteomes" id="UP000281549">
    <property type="component" value="Unassembled WGS sequence"/>
</dbReference>
<dbReference type="OMA" id="GEKTGFW"/>
<evidence type="ECO:0000313" key="8">
    <source>
        <dbReference type="EMBL" id="RKP20657.1"/>
    </source>
</evidence>
<evidence type="ECO:0000259" key="6">
    <source>
        <dbReference type="Pfam" id="PF01965"/>
    </source>
</evidence>
<dbReference type="STRING" id="988480.A0A075B180"/>
<evidence type="ECO:0000256" key="2">
    <source>
        <dbReference type="ARBA" id="ARBA00023016"/>
    </source>
</evidence>
<dbReference type="Gene3D" id="3.40.50.880">
    <property type="match status" value="1"/>
</dbReference>
<dbReference type="SUPFAM" id="SSF52317">
    <property type="entry name" value="Class I glutamine amidotransferase-like"/>
    <property type="match status" value="1"/>
</dbReference>
<dbReference type="EMBL" id="ML005035">
    <property type="protein sequence ID" value="RKP20657.1"/>
    <property type="molecule type" value="Genomic_DNA"/>
</dbReference>
<sequence length="228" mass="24645">MKEIVVVLSNATSVGGKEKRKTGFDLKEVAYLYDFAVRYNTKLIPASVLGGPCGMDPFTIQEADDDEVCRKFLSSSNLLDELRKTIPLYEISIGSGYDAVVLVGGLGASVDFPGNAQLGKFVSTSVANNKIIGAIGHGVFGLLAAVDKNKISLVHEKQVTCATNQENDLRDVRKYITLDLENDLKVRGAKLRIGPAFESHVVKDGNLITAQNSQSSAEFCQSLWNSNS</sequence>
<dbReference type="GO" id="GO:0019172">
    <property type="term" value="F:glyoxalase III activity"/>
    <property type="evidence" value="ECO:0007669"/>
    <property type="project" value="UniProtKB-EC"/>
</dbReference>
<dbReference type="InterPro" id="IPR002818">
    <property type="entry name" value="DJ-1/PfpI"/>
</dbReference>
<reference evidence="8" key="3">
    <citation type="submission" date="2018-08" db="EMBL/GenBank/DDBJ databases">
        <title>Leveraging single-cell genomics to expand the Fungal Tree of Life.</title>
        <authorList>
            <consortium name="DOE Joint Genome Institute"/>
            <person name="Ahrendt S.R."/>
            <person name="Quandt C.A."/>
            <person name="Ciobanu D."/>
            <person name="Clum A."/>
            <person name="Salamov A."/>
            <person name="Andreopoulos B."/>
            <person name="Cheng J.-F."/>
            <person name="Woyke T."/>
            <person name="Pelin A."/>
            <person name="Henrissat B."/>
            <person name="Reynolds N."/>
            <person name="Benny G.L."/>
            <person name="Smith M.E."/>
            <person name="James T.Y."/>
            <person name="Grigoriev I.V."/>
        </authorList>
    </citation>
    <scope>NUCLEOTIDE SEQUENCE</scope>
    <source>
        <strain evidence="8">CSF55</strain>
    </source>
</reference>
<evidence type="ECO:0000313" key="9">
    <source>
        <dbReference type="Proteomes" id="UP000030755"/>
    </source>
</evidence>